<gene>
    <name evidence="1" type="ORF">S01H1_70643</name>
</gene>
<name>X0XER7_9ZZZZ</name>
<proteinExistence type="predicted"/>
<reference evidence="1" key="1">
    <citation type="journal article" date="2014" name="Front. Microbiol.">
        <title>High frequency of phylogenetically diverse reductive dehalogenase-homologous genes in deep subseafloor sedimentary metagenomes.</title>
        <authorList>
            <person name="Kawai M."/>
            <person name="Futagami T."/>
            <person name="Toyoda A."/>
            <person name="Takaki Y."/>
            <person name="Nishi S."/>
            <person name="Hori S."/>
            <person name="Arai W."/>
            <person name="Tsubouchi T."/>
            <person name="Morono Y."/>
            <person name="Uchiyama I."/>
            <person name="Ito T."/>
            <person name="Fujiyama A."/>
            <person name="Inagaki F."/>
            <person name="Takami H."/>
        </authorList>
    </citation>
    <scope>NUCLEOTIDE SEQUENCE</scope>
    <source>
        <strain evidence="1">Expedition CK06-06</strain>
    </source>
</reference>
<protein>
    <submittedName>
        <fullName evidence="1">Uncharacterized protein</fullName>
    </submittedName>
</protein>
<evidence type="ECO:0000313" key="1">
    <source>
        <dbReference type="EMBL" id="GAG35148.1"/>
    </source>
</evidence>
<dbReference type="AlphaFoldDB" id="X0XER7"/>
<sequence length="59" mass="6390">MKTGKTKVASFIIPDNAFVTMHDLDNISVSIKGKDGEIMEYHAGSLGEVRELLDIHCGG</sequence>
<comment type="caution">
    <text evidence="1">The sequence shown here is derived from an EMBL/GenBank/DDBJ whole genome shotgun (WGS) entry which is preliminary data.</text>
</comment>
<organism evidence="1">
    <name type="scientific">marine sediment metagenome</name>
    <dbReference type="NCBI Taxonomy" id="412755"/>
    <lineage>
        <taxon>unclassified sequences</taxon>
        <taxon>metagenomes</taxon>
        <taxon>ecological metagenomes</taxon>
    </lineage>
</organism>
<dbReference type="EMBL" id="BARS01046988">
    <property type="protein sequence ID" value="GAG35148.1"/>
    <property type="molecule type" value="Genomic_DNA"/>
</dbReference>
<accession>X0XER7</accession>